<dbReference type="Pfam" id="PF07727">
    <property type="entry name" value="RVT_2"/>
    <property type="match status" value="1"/>
</dbReference>
<evidence type="ECO:0000256" key="1">
    <source>
        <dbReference type="ARBA" id="ARBA00022750"/>
    </source>
</evidence>
<dbReference type="Pfam" id="PF25597">
    <property type="entry name" value="SH3_retrovirus"/>
    <property type="match status" value="1"/>
</dbReference>
<accession>A0A151TN47</accession>
<gene>
    <name evidence="4" type="ORF">KK1_022050</name>
</gene>
<dbReference type="Pfam" id="PF13976">
    <property type="entry name" value="gag_pre-integrs"/>
    <property type="match status" value="1"/>
</dbReference>
<feature type="domain" description="Integrase catalytic" evidence="3">
    <location>
        <begin position="535"/>
        <end position="707"/>
    </location>
</feature>
<dbReference type="InterPro" id="IPR029472">
    <property type="entry name" value="Copia-like_N"/>
</dbReference>
<organism evidence="4 5">
    <name type="scientific">Cajanus cajan</name>
    <name type="common">Pigeon pea</name>
    <name type="synonym">Cajanus indicus</name>
    <dbReference type="NCBI Taxonomy" id="3821"/>
    <lineage>
        <taxon>Eukaryota</taxon>
        <taxon>Viridiplantae</taxon>
        <taxon>Streptophyta</taxon>
        <taxon>Embryophyta</taxon>
        <taxon>Tracheophyta</taxon>
        <taxon>Spermatophyta</taxon>
        <taxon>Magnoliopsida</taxon>
        <taxon>eudicotyledons</taxon>
        <taxon>Gunneridae</taxon>
        <taxon>Pentapetalae</taxon>
        <taxon>rosids</taxon>
        <taxon>fabids</taxon>
        <taxon>Fabales</taxon>
        <taxon>Fabaceae</taxon>
        <taxon>Papilionoideae</taxon>
        <taxon>50 kb inversion clade</taxon>
        <taxon>NPAAA clade</taxon>
        <taxon>indigoferoid/millettioid clade</taxon>
        <taxon>Phaseoleae</taxon>
        <taxon>Cajanus</taxon>
    </lineage>
</organism>
<dbReference type="InterPro" id="IPR054722">
    <property type="entry name" value="PolX-like_BBD"/>
</dbReference>
<name>A0A151TN47_CAJCA</name>
<dbReference type="InterPro" id="IPR057670">
    <property type="entry name" value="SH3_retrovirus"/>
</dbReference>
<dbReference type="EMBL" id="CM003606">
    <property type="protein sequence ID" value="KYP68426.1"/>
    <property type="molecule type" value="Genomic_DNA"/>
</dbReference>
<dbReference type="GO" id="GO:0015074">
    <property type="term" value="P:DNA integration"/>
    <property type="evidence" value="ECO:0007669"/>
    <property type="project" value="InterPro"/>
</dbReference>
<dbReference type="PANTHER" id="PTHR11439">
    <property type="entry name" value="GAG-POL-RELATED RETROTRANSPOSON"/>
    <property type="match status" value="1"/>
</dbReference>
<dbReference type="SUPFAM" id="SSF56672">
    <property type="entry name" value="DNA/RNA polymerases"/>
    <property type="match status" value="1"/>
</dbReference>
<dbReference type="InterPro" id="IPR001584">
    <property type="entry name" value="Integrase_cat-core"/>
</dbReference>
<dbReference type="InterPro" id="IPR012337">
    <property type="entry name" value="RNaseH-like_sf"/>
</dbReference>
<dbReference type="Pfam" id="PF22936">
    <property type="entry name" value="Pol_BBD"/>
    <property type="match status" value="1"/>
</dbReference>
<evidence type="ECO:0000256" key="2">
    <source>
        <dbReference type="SAM" id="MobiDB-lite"/>
    </source>
</evidence>
<keyword evidence="1" id="KW-0645">Protease</keyword>
<dbReference type="SUPFAM" id="SSF53098">
    <property type="entry name" value="Ribonuclease H-like"/>
    <property type="match status" value="1"/>
</dbReference>
<evidence type="ECO:0000259" key="3">
    <source>
        <dbReference type="PROSITE" id="PS50994"/>
    </source>
</evidence>
<sequence length="1423" mass="161344">MTVQTNPLLDPLSPYFLPSNENPSISLVSAPLNDHNYLSWSQSMLLVLGTKNKLAFIDGSLARPVTAGVDQTAWDRCNKLVISWIVQSLDTSLIPSVIWMPTASQIWNDLKKRYYQGDAFRISELLEEIYSLKQGNMSITHYFTTLQGLWQELDHFCPIPSCTCFTTECVIRFLKGLNEQYSNVRSQVMLMDPLPSVQKVFSMILQQEREFHGTNDNQVLAVTSNNERNNYKGSKTFKRNKDYNTKVCSHCGRIGHLVDSCYKKHGPPLQHKHGRIVNQYQSVSDEDTDDDQSVHSQRVVSHNSGNMFTPEQHQALLALLQQSGSTSSHSVNQLAGPSILSSPKPPGMILSFPYSHNSDCWIIDTGATDHVCKNINFFQSYRRIKPILIQLPNGSQVSTCVSGTVLLSKTCYLTDVLFIPNFHFNLISVSKLAKTLSCTLTFSDSDCQIQANHSMRMIGAAELRAGLYAMVSSPESNVVHHCTSHFFTYQSDLWHLRLGHLSHDKLSALKGSYPEIQCNKISLPCEICHLAKHKRLPFPDSLTKSENVFDLIHVDIWGPLSVASIFGHKYFLTIVDDKSRFTWIFFMKNKFETKLLLQNFVSFVQTQFQQNIKTIRTDNGSEFLLKDWYAKLGIVHQTSCVNTPQQNGVVERKHQHILSMARALMFQSNVSKMFWNYAIGHAVHLINRLPTRFLQQNSPYYVLYSEKPDFSHLKVFGCLAFASTLSHNRTKLEPRSRKCMFLGYSSGTKGFIMYDLKTRETFISRDVQFYENIFPLQKDFSIQSTDGPVVPIAQMPLTSCDPIPSHTHDNLDETEHEHNSSTLPMTNSSNSDQPNIEINIPEIRRTSQRVKNRPGYLQDYHCTLAASKVDQSSSTARYPISDYLPYTSYSAVQQSFVSTISSIIEPRSYQDAINHDCWKEAIRAELDALDKQKTWILTDLPPNKRAVGCRWVFKVKYHADGSVERYKARLVAKGFTQIPGLDYIDTFSPVVRMTTIRVFLAIAAASNWSVHQLDINTAFLHGDLVEEVYMKPPPGLILSSPNKVCKLQKSLYGLKQASRQWNIKLTETLKLFGFVQSKSDYSLFTKRTNIGFIAILVYVDDLIISGSDETEIMKVKRLLDKQFSIKDLGQLSYFLGLEFSRSDQGISVCQRKYALELLQDTGLLASKPCSTPMDHTTRLHHDPLDLYSDPSSYRRLVGRLIYLTHTRPDLAFAVGKLSQFMHQPNNAHFQAARKVLRYVKATPTKGLFFPSSSDLKLTGYTDSDWATCPDSRRSISGFCFFLGNALVSWKSKKQNVVSRSSSEAEYRALALGVCEAQWLHKLLTDFQLQDLIPISLFCDNQSALYIAANPVFHERTKHVEIDCHTVRDQVQAGFIHLAPITSSGQLADILTKPLLPKMFQDFVCKLGLSNFTTPSLREGVMMT</sequence>
<dbReference type="Pfam" id="PF03732">
    <property type="entry name" value="Retrotrans_gag"/>
    <property type="match status" value="1"/>
</dbReference>
<keyword evidence="1" id="KW-0378">Hydrolase</keyword>
<dbReference type="Proteomes" id="UP000075243">
    <property type="component" value="Chromosome 4"/>
</dbReference>
<dbReference type="Pfam" id="PF14244">
    <property type="entry name" value="Retrotran_gag_3"/>
    <property type="match status" value="1"/>
</dbReference>
<dbReference type="InterPro" id="IPR036397">
    <property type="entry name" value="RNaseH_sf"/>
</dbReference>
<dbReference type="InterPro" id="IPR005162">
    <property type="entry name" value="Retrotrans_gag_dom"/>
</dbReference>
<dbReference type="PROSITE" id="PS50994">
    <property type="entry name" value="INTEGRASE"/>
    <property type="match status" value="1"/>
</dbReference>
<dbReference type="OMA" id="QANERWT"/>
<dbReference type="InterPro" id="IPR025724">
    <property type="entry name" value="GAG-pre-integrase_dom"/>
</dbReference>
<dbReference type="Gramene" id="C.cajan_21417.t">
    <property type="protein sequence ID" value="C.cajan_21417.t"/>
    <property type="gene ID" value="C.cajan_21417"/>
</dbReference>
<dbReference type="GO" id="GO:0003676">
    <property type="term" value="F:nucleic acid binding"/>
    <property type="evidence" value="ECO:0007669"/>
    <property type="project" value="InterPro"/>
</dbReference>
<feature type="compositionally biased region" description="Polar residues" evidence="2">
    <location>
        <begin position="820"/>
        <end position="835"/>
    </location>
</feature>
<keyword evidence="5" id="KW-1185">Reference proteome</keyword>
<dbReference type="CDD" id="cd09272">
    <property type="entry name" value="RNase_HI_RT_Ty1"/>
    <property type="match status" value="1"/>
</dbReference>
<protein>
    <submittedName>
        <fullName evidence="4">Retrovirus-related Pol polyprotein from transposon TNT 1-94</fullName>
    </submittedName>
</protein>
<evidence type="ECO:0000313" key="5">
    <source>
        <dbReference type="Proteomes" id="UP000075243"/>
    </source>
</evidence>
<dbReference type="Gene3D" id="3.30.420.10">
    <property type="entry name" value="Ribonuclease H-like superfamily/Ribonuclease H"/>
    <property type="match status" value="1"/>
</dbReference>
<dbReference type="InterPro" id="IPR013103">
    <property type="entry name" value="RVT_2"/>
</dbReference>
<evidence type="ECO:0000313" key="4">
    <source>
        <dbReference type="EMBL" id="KYP68426.1"/>
    </source>
</evidence>
<dbReference type="GO" id="GO:0004190">
    <property type="term" value="F:aspartic-type endopeptidase activity"/>
    <property type="evidence" value="ECO:0007669"/>
    <property type="project" value="UniProtKB-KW"/>
</dbReference>
<proteinExistence type="predicted"/>
<dbReference type="PANTHER" id="PTHR11439:SF498">
    <property type="entry name" value="DNAK FAMILY PROTEIN"/>
    <property type="match status" value="1"/>
</dbReference>
<keyword evidence="1" id="KW-0064">Aspartyl protease</keyword>
<dbReference type="Pfam" id="PF00665">
    <property type="entry name" value="rve"/>
    <property type="match status" value="1"/>
</dbReference>
<reference evidence="4 5" key="1">
    <citation type="journal article" date="2012" name="Nat. Biotechnol.">
        <title>Draft genome sequence of pigeonpea (Cajanus cajan), an orphan legume crop of resource-poor farmers.</title>
        <authorList>
            <person name="Varshney R.K."/>
            <person name="Chen W."/>
            <person name="Li Y."/>
            <person name="Bharti A.K."/>
            <person name="Saxena R.K."/>
            <person name="Schlueter J.A."/>
            <person name="Donoghue M.T."/>
            <person name="Azam S."/>
            <person name="Fan G."/>
            <person name="Whaley A.M."/>
            <person name="Farmer A.D."/>
            <person name="Sheridan J."/>
            <person name="Iwata A."/>
            <person name="Tuteja R."/>
            <person name="Penmetsa R.V."/>
            <person name="Wu W."/>
            <person name="Upadhyaya H.D."/>
            <person name="Yang S.P."/>
            <person name="Shah T."/>
            <person name="Saxena K.B."/>
            <person name="Michael T."/>
            <person name="McCombie W.R."/>
            <person name="Yang B."/>
            <person name="Zhang G."/>
            <person name="Yang H."/>
            <person name="Wang J."/>
            <person name="Spillane C."/>
            <person name="Cook D.R."/>
            <person name="May G.D."/>
            <person name="Xu X."/>
            <person name="Jackson S.A."/>
        </authorList>
    </citation>
    <scope>NUCLEOTIDE SEQUENCE [LARGE SCALE GENOMIC DNA]</scope>
    <source>
        <strain evidence="5">cv. Asha</strain>
    </source>
</reference>
<feature type="compositionally biased region" description="Basic and acidic residues" evidence="2">
    <location>
        <begin position="806"/>
        <end position="819"/>
    </location>
</feature>
<dbReference type="InterPro" id="IPR043502">
    <property type="entry name" value="DNA/RNA_pol_sf"/>
</dbReference>
<feature type="region of interest" description="Disordered" evidence="2">
    <location>
        <begin position="801"/>
        <end position="835"/>
    </location>
</feature>